<dbReference type="PANTHER" id="PTHR31734:SF260">
    <property type="entry name" value="AUXIN-RESPONSIVE PROTEIN IAA14"/>
    <property type="match status" value="1"/>
</dbReference>
<keyword evidence="2" id="KW-0804">Transcription</keyword>
<keyword evidence="2" id="KW-0927">Auxin signaling pathway</keyword>
<reference evidence="4" key="1">
    <citation type="submission" date="1999-07" db="EMBL/GenBank/DDBJ databases">
        <title>Nucleotide and sequencing of four genes induced by aluminium in soybean roots.</title>
        <authorList>
            <person name="Anwar S."/>
            <person name="Jusuf M."/>
            <person name="Suharsono"/>
            <person name="Gardner R.C."/>
        </authorList>
    </citation>
    <scope>NUCLEOTIDE SEQUENCE</scope>
    <source>
        <tissue evidence="4">Root</tissue>
    </source>
</reference>
<dbReference type="ExpressionAtlas" id="Q9SWA5">
    <property type="expression patterns" value="baseline and differential"/>
</dbReference>
<dbReference type="Pfam" id="PF02309">
    <property type="entry name" value="AUX_IAA"/>
    <property type="match status" value="1"/>
</dbReference>
<comment type="subunit">
    <text evidence="2">Homodimers and heterodimers.</text>
</comment>
<comment type="similarity">
    <text evidence="2">Belongs to the Aux/IAA family.</text>
</comment>
<evidence type="ECO:0000313" key="4">
    <source>
        <dbReference type="EMBL" id="AAD50278.1"/>
    </source>
</evidence>
<evidence type="ECO:0000259" key="3">
    <source>
        <dbReference type="Pfam" id="PF02309"/>
    </source>
</evidence>
<accession>Q9SWA5</accession>
<protein>
    <recommendedName>
        <fullName evidence="2">Auxin-induced protein</fullName>
    </recommendedName>
</protein>
<keyword evidence="2" id="KW-0539">Nucleus</keyword>
<feature type="non-terminal residue" evidence="4">
    <location>
        <position position="1"/>
    </location>
</feature>
<dbReference type="SUPFAM" id="SSF54277">
    <property type="entry name" value="CAD &amp; PB1 domains"/>
    <property type="match status" value="1"/>
</dbReference>
<dbReference type="InterPro" id="IPR033389">
    <property type="entry name" value="AUX/IAA_dom"/>
</dbReference>
<dbReference type="GO" id="GO:0006355">
    <property type="term" value="P:regulation of DNA-templated transcription"/>
    <property type="evidence" value="ECO:0007669"/>
    <property type="project" value="InterPro"/>
</dbReference>
<sequence>TNPPAKAQVVGWPPVRSYRKNMIAVQKVSNEEVADNTTISTLANSGAFVQVSMDGAPYLRKVDLPMYKSYIRLISCLGQNVQLLHHGYLWGPRNDIFMNDSKLMDLPPSSEYVPPHQNTDGDWMLVGDVPWEMFVVVMQPPGEIMNGSETIGPCVQNIGKMQKQKGKLAQYNVLREIPYATGPMEQIISPTSATLWSGMLLVECVWCLAFCSYKDCVV</sequence>
<proteinExistence type="evidence at transcript level"/>
<evidence type="ECO:0000256" key="1">
    <source>
        <dbReference type="ARBA" id="ARBA00025283"/>
    </source>
</evidence>
<comment type="subcellular location">
    <subcellularLocation>
        <location evidence="2">Nucleus</location>
    </subcellularLocation>
</comment>
<keyword evidence="2" id="KW-0678">Repressor</keyword>
<keyword evidence="2" id="KW-0805">Transcription regulation</keyword>
<dbReference type="InterPro" id="IPR003311">
    <property type="entry name" value="AUX_IAA"/>
</dbReference>
<dbReference type="GO" id="GO:0009734">
    <property type="term" value="P:auxin-activated signaling pathway"/>
    <property type="evidence" value="ECO:0007669"/>
    <property type="project" value="UniProtKB-UniRule"/>
</dbReference>
<feature type="domain" description="AUX/IAA" evidence="3">
    <location>
        <begin position="3"/>
        <end position="152"/>
    </location>
</feature>
<dbReference type="PANTHER" id="PTHR31734">
    <property type="entry name" value="AUXIN-RESPONSIVE PROTEIN IAA17"/>
    <property type="match status" value="1"/>
</dbReference>
<dbReference type="EMBL" id="AF169830">
    <property type="protein sequence ID" value="AAD50278.1"/>
    <property type="molecule type" value="mRNA"/>
</dbReference>
<dbReference type="GO" id="GO:0005634">
    <property type="term" value="C:nucleus"/>
    <property type="evidence" value="ECO:0007669"/>
    <property type="project" value="UniProtKB-SubCell"/>
</dbReference>
<organism evidence="4">
    <name type="scientific">Glycine max</name>
    <name type="common">Soybean</name>
    <name type="synonym">Glycine hispida</name>
    <dbReference type="NCBI Taxonomy" id="3847"/>
    <lineage>
        <taxon>Eukaryota</taxon>
        <taxon>Viridiplantae</taxon>
        <taxon>Streptophyta</taxon>
        <taxon>Embryophyta</taxon>
        <taxon>Tracheophyta</taxon>
        <taxon>Spermatophyta</taxon>
        <taxon>Magnoliopsida</taxon>
        <taxon>eudicotyledons</taxon>
        <taxon>Gunneridae</taxon>
        <taxon>Pentapetalae</taxon>
        <taxon>rosids</taxon>
        <taxon>fabids</taxon>
        <taxon>Fabales</taxon>
        <taxon>Fabaceae</taxon>
        <taxon>Papilionoideae</taxon>
        <taxon>50 kb inversion clade</taxon>
        <taxon>NPAAA clade</taxon>
        <taxon>indigoferoid/millettioid clade</taxon>
        <taxon>Phaseoleae</taxon>
        <taxon>Glycine</taxon>
        <taxon>Glycine subgen. Soja</taxon>
    </lineage>
</organism>
<name>Q9SWA5_SOYBN</name>
<evidence type="ECO:0000256" key="2">
    <source>
        <dbReference type="RuleBase" id="RU004549"/>
    </source>
</evidence>
<dbReference type="AlphaFoldDB" id="Q9SWA5"/>
<comment type="function">
    <text evidence="1">Aux/IAA proteins are short-lived transcriptional factors that function as repressors of early auxin response genes at low auxin concentrations. Repression is thought to result from the interaction with auxin response factors (ARFs), proteins that bind to the auxin-responsive promoter element (AuxRE). Formation of heterodimers with ARF proteins may alter their ability to modulate early auxin response genes expression.</text>
</comment>
<dbReference type="Gene3D" id="3.10.20.90">
    <property type="entry name" value="Phosphatidylinositol 3-kinase Catalytic Subunit, Chain A, domain 1"/>
    <property type="match status" value="1"/>
</dbReference>